<organism evidence="1 2">
    <name type="scientific">Caligus rogercresseyi</name>
    <name type="common">Sea louse</name>
    <dbReference type="NCBI Taxonomy" id="217165"/>
    <lineage>
        <taxon>Eukaryota</taxon>
        <taxon>Metazoa</taxon>
        <taxon>Ecdysozoa</taxon>
        <taxon>Arthropoda</taxon>
        <taxon>Crustacea</taxon>
        <taxon>Multicrustacea</taxon>
        <taxon>Hexanauplia</taxon>
        <taxon>Copepoda</taxon>
        <taxon>Siphonostomatoida</taxon>
        <taxon>Caligidae</taxon>
        <taxon>Caligus</taxon>
    </lineage>
</organism>
<keyword evidence="1" id="KW-0347">Helicase</keyword>
<dbReference type="EMBL" id="CP045895">
    <property type="protein sequence ID" value="QQP48587.1"/>
    <property type="molecule type" value="Genomic_DNA"/>
</dbReference>
<name>A0A7T8HEL1_CALRO</name>
<keyword evidence="2" id="KW-1185">Reference proteome</keyword>
<gene>
    <name evidence="1" type="ORF">FKW44_008954</name>
</gene>
<keyword evidence="1" id="KW-0547">Nucleotide-binding</keyword>
<evidence type="ECO:0000313" key="2">
    <source>
        <dbReference type="Proteomes" id="UP000595437"/>
    </source>
</evidence>
<reference evidence="2" key="1">
    <citation type="submission" date="2021-01" db="EMBL/GenBank/DDBJ databases">
        <title>Caligus Genome Assembly.</title>
        <authorList>
            <person name="Gallardo-Escarate C."/>
        </authorList>
    </citation>
    <scope>NUCLEOTIDE SEQUENCE [LARGE SCALE GENOMIC DNA]</scope>
</reference>
<accession>A0A7T8HEL1</accession>
<protein>
    <submittedName>
        <fullName evidence="1">ChromodomainhelicaseDNAbinding protein Mi2 -like protein</fullName>
    </submittedName>
</protein>
<dbReference type="GO" id="GO:0004386">
    <property type="term" value="F:helicase activity"/>
    <property type="evidence" value="ECO:0007669"/>
    <property type="project" value="UniProtKB-KW"/>
</dbReference>
<keyword evidence="1" id="KW-0067">ATP-binding</keyword>
<dbReference type="AlphaFoldDB" id="A0A7T8HEL1"/>
<sequence>MIGILSQVQIGGSPQLLFNDKSLLKKLESSCQELIFDLQEVALANVHFEGLIDNAEAVVILDVLPAAVAIGHDT</sequence>
<dbReference type="Proteomes" id="UP000595437">
    <property type="component" value="Chromosome 6"/>
</dbReference>
<keyword evidence="1" id="KW-0378">Hydrolase</keyword>
<evidence type="ECO:0000313" key="1">
    <source>
        <dbReference type="EMBL" id="QQP48587.1"/>
    </source>
</evidence>
<proteinExistence type="predicted"/>